<keyword evidence="3 6" id="KW-1133">Transmembrane helix</keyword>
<comment type="subcellular location">
    <subcellularLocation>
        <location evidence="1">Membrane</location>
        <topology evidence="1">Multi-pass membrane protein</topology>
    </subcellularLocation>
</comment>
<gene>
    <name evidence="7" type="ORF">QQX02_10875</name>
</gene>
<evidence type="ECO:0000256" key="1">
    <source>
        <dbReference type="ARBA" id="ARBA00004141"/>
    </source>
</evidence>
<accession>A0ABT8GJ25</accession>
<dbReference type="Proteomes" id="UP001172708">
    <property type="component" value="Unassembled WGS sequence"/>
</dbReference>
<evidence type="ECO:0000256" key="6">
    <source>
        <dbReference type="SAM" id="Phobius"/>
    </source>
</evidence>
<evidence type="ECO:0000313" key="7">
    <source>
        <dbReference type="EMBL" id="MDN4481428.1"/>
    </source>
</evidence>
<keyword evidence="4 6" id="KW-0472">Membrane</keyword>
<organism evidence="7 8">
    <name type="scientific">Demequina muriae</name>
    <dbReference type="NCBI Taxonomy" id="3051664"/>
    <lineage>
        <taxon>Bacteria</taxon>
        <taxon>Bacillati</taxon>
        <taxon>Actinomycetota</taxon>
        <taxon>Actinomycetes</taxon>
        <taxon>Micrococcales</taxon>
        <taxon>Demequinaceae</taxon>
        <taxon>Demequina</taxon>
    </lineage>
</organism>
<evidence type="ECO:0000256" key="3">
    <source>
        <dbReference type="ARBA" id="ARBA00022989"/>
    </source>
</evidence>
<comment type="caution">
    <text evidence="7">The sequence shown here is derived from an EMBL/GenBank/DDBJ whole genome shotgun (WGS) entry which is preliminary data.</text>
</comment>
<protein>
    <submittedName>
        <fullName evidence="7">DUF4870 domain-containing protein</fullName>
    </submittedName>
</protein>
<evidence type="ECO:0000256" key="4">
    <source>
        <dbReference type="ARBA" id="ARBA00023136"/>
    </source>
</evidence>
<feature type="transmembrane region" description="Helical" evidence="6">
    <location>
        <begin position="48"/>
        <end position="77"/>
    </location>
</feature>
<feature type="transmembrane region" description="Helical" evidence="6">
    <location>
        <begin position="98"/>
        <end position="119"/>
    </location>
</feature>
<evidence type="ECO:0000256" key="2">
    <source>
        <dbReference type="ARBA" id="ARBA00022692"/>
    </source>
</evidence>
<dbReference type="InterPro" id="IPR019109">
    <property type="entry name" value="MamF_MmsF"/>
</dbReference>
<dbReference type="Pfam" id="PF09685">
    <property type="entry name" value="MamF_MmsF"/>
    <property type="match status" value="1"/>
</dbReference>
<evidence type="ECO:0000313" key="8">
    <source>
        <dbReference type="Proteomes" id="UP001172708"/>
    </source>
</evidence>
<proteinExistence type="predicted"/>
<sequence>MSENTPPSTPTPPSAPEPHGPPPTGYSPQPSGPTVAPMLESEARTWAMLVHIIAAAAIILSAGTLAFVAPLVVWLLYRERSALVDYHGKQNLNLQLTLLVVGISAIVIGLVTFTVGFLITLPALFAYGIYALVISIIAGVKANAGEYYPIGFTIRFIR</sequence>
<dbReference type="RefSeq" id="WP_301143080.1">
    <property type="nucleotide sequence ID" value="NZ_JAUHQA010000001.1"/>
</dbReference>
<evidence type="ECO:0000256" key="5">
    <source>
        <dbReference type="SAM" id="MobiDB-lite"/>
    </source>
</evidence>
<reference evidence="7" key="1">
    <citation type="submission" date="2023-06" db="EMBL/GenBank/DDBJ databases">
        <title>Egi l300058.</title>
        <authorList>
            <person name="Gao L."/>
            <person name="Fang B.-Z."/>
            <person name="Li W.-J."/>
        </authorList>
    </citation>
    <scope>NUCLEOTIDE SEQUENCE</scope>
    <source>
        <strain evidence="7">EGI L300058</strain>
    </source>
</reference>
<feature type="transmembrane region" description="Helical" evidence="6">
    <location>
        <begin position="125"/>
        <end position="144"/>
    </location>
</feature>
<keyword evidence="8" id="KW-1185">Reference proteome</keyword>
<dbReference type="EMBL" id="JAUHQA010000001">
    <property type="protein sequence ID" value="MDN4481428.1"/>
    <property type="molecule type" value="Genomic_DNA"/>
</dbReference>
<feature type="region of interest" description="Disordered" evidence="5">
    <location>
        <begin position="1"/>
        <end position="35"/>
    </location>
</feature>
<name>A0ABT8GJ25_9MICO</name>
<feature type="compositionally biased region" description="Pro residues" evidence="5">
    <location>
        <begin position="7"/>
        <end position="25"/>
    </location>
</feature>
<keyword evidence="2 6" id="KW-0812">Transmembrane</keyword>